<dbReference type="GO" id="GO:0006355">
    <property type="term" value="P:regulation of DNA-templated transcription"/>
    <property type="evidence" value="ECO:0007669"/>
    <property type="project" value="InterPro"/>
</dbReference>
<proteinExistence type="predicted"/>
<dbReference type="InterPro" id="IPR036634">
    <property type="entry name" value="PRD_sf"/>
</dbReference>
<evidence type="ECO:0000259" key="1">
    <source>
        <dbReference type="PROSITE" id="PS51372"/>
    </source>
</evidence>
<name>A0A0H5LUV6_YERIN</name>
<dbReference type="AlphaFoldDB" id="A0A0H5LUV6"/>
<organism evidence="2 3">
    <name type="scientific">Yersinia intermedia</name>
    <dbReference type="NCBI Taxonomy" id="631"/>
    <lineage>
        <taxon>Bacteria</taxon>
        <taxon>Pseudomonadati</taxon>
        <taxon>Pseudomonadota</taxon>
        <taxon>Gammaproteobacteria</taxon>
        <taxon>Enterobacterales</taxon>
        <taxon>Yersiniaceae</taxon>
        <taxon>Yersinia</taxon>
    </lineage>
</organism>
<dbReference type="EMBL" id="CWJI01000003">
    <property type="protein sequence ID" value="CRY54938.1"/>
    <property type="molecule type" value="Genomic_DNA"/>
</dbReference>
<dbReference type="InterPro" id="IPR011608">
    <property type="entry name" value="PRD"/>
</dbReference>
<dbReference type="Pfam" id="PF00874">
    <property type="entry name" value="PRD"/>
    <property type="match status" value="1"/>
</dbReference>
<dbReference type="SUPFAM" id="SSF63520">
    <property type="entry name" value="PTS-regulatory domain, PRD"/>
    <property type="match status" value="1"/>
</dbReference>
<dbReference type="Gene3D" id="1.10.1790.10">
    <property type="entry name" value="PRD domain"/>
    <property type="match status" value="1"/>
</dbReference>
<dbReference type="RefSeq" id="WP_053009443.1">
    <property type="nucleotide sequence ID" value="NZ_CWJI01000003.1"/>
</dbReference>
<evidence type="ECO:0000313" key="3">
    <source>
        <dbReference type="Proteomes" id="UP000043316"/>
    </source>
</evidence>
<protein>
    <submittedName>
        <fullName evidence="2">Protein containing PTS-regulatory domain</fullName>
    </submittedName>
</protein>
<dbReference type="Proteomes" id="UP000043316">
    <property type="component" value="Unassembled WGS sequence"/>
</dbReference>
<reference evidence="3" key="1">
    <citation type="submission" date="2015-03" db="EMBL/GenBank/DDBJ databases">
        <authorList>
            <consortium name="Pathogen Informatics"/>
        </authorList>
    </citation>
    <scope>NUCLEOTIDE SEQUENCE [LARGE SCALE GENOMIC DNA]</scope>
    <source>
        <strain evidence="3">R148</strain>
    </source>
</reference>
<accession>A0A0H5LUV6</accession>
<sequence>METRLKILYDAQVIDSGVYLGMLNVLERLEQHWKLSVRHPQGEILITHMANALMRSRRGEVIQAIDDEILKEIETTATFSEVVIINNELLALFAFDIHENEIGYLLANLYGLSLSQSTEH</sequence>
<evidence type="ECO:0000313" key="2">
    <source>
        <dbReference type="EMBL" id="CRY54938.1"/>
    </source>
</evidence>
<feature type="domain" description="PRD" evidence="1">
    <location>
        <begin position="13"/>
        <end position="119"/>
    </location>
</feature>
<gene>
    <name evidence="2" type="ORF">ERS008476_01909</name>
</gene>
<dbReference type="PROSITE" id="PS51372">
    <property type="entry name" value="PRD_2"/>
    <property type="match status" value="1"/>
</dbReference>